<evidence type="ECO:0000256" key="7">
    <source>
        <dbReference type="ARBA" id="ARBA00022989"/>
    </source>
</evidence>
<comment type="subcellular location">
    <subcellularLocation>
        <location evidence="1 10">Cell membrane</location>
        <topology evidence="1 10">Multi-pass membrane protein</topology>
    </subcellularLocation>
</comment>
<dbReference type="EMBL" id="PFMD01000050">
    <property type="protein sequence ID" value="PIY96385.1"/>
    <property type="molecule type" value="Genomic_DNA"/>
</dbReference>
<evidence type="ECO:0000313" key="12">
    <source>
        <dbReference type="Proteomes" id="UP000230779"/>
    </source>
</evidence>
<comment type="function">
    <text evidence="10">Involved in protein export. Participates in an early event of protein translocation.</text>
</comment>
<feature type="transmembrane region" description="Helical" evidence="10">
    <location>
        <begin position="6"/>
        <end position="22"/>
    </location>
</feature>
<evidence type="ECO:0000256" key="9">
    <source>
        <dbReference type="ARBA" id="ARBA00023136"/>
    </source>
</evidence>
<organism evidence="11 12">
    <name type="scientific">Candidatus Kerfeldbacteria bacterium CG_4_10_14_0_8_um_filter_42_10</name>
    <dbReference type="NCBI Taxonomy" id="2014248"/>
    <lineage>
        <taxon>Bacteria</taxon>
        <taxon>Candidatus Kerfeldiibacteriota</taxon>
    </lineage>
</organism>
<dbReference type="PANTHER" id="PTHR34182">
    <property type="entry name" value="PROTEIN-EXPORT MEMBRANE PROTEIN SECG"/>
    <property type="match status" value="1"/>
</dbReference>
<evidence type="ECO:0000256" key="5">
    <source>
        <dbReference type="ARBA" id="ARBA00022692"/>
    </source>
</evidence>
<comment type="caution">
    <text evidence="11">The sequence shown here is derived from an EMBL/GenBank/DDBJ whole genome shotgun (WGS) entry which is preliminary data.</text>
</comment>
<keyword evidence="5 10" id="KW-0812">Transmembrane</keyword>
<dbReference type="GO" id="GO:0005886">
    <property type="term" value="C:plasma membrane"/>
    <property type="evidence" value="ECO:0007669"/>
    <property type="project" value="UniProtKB-SubCell"/>
</dbReference>
<keyword evidence="8 10" id="KW-0811">Translocation</keyword>
<evidence type="ECO:0000256" key="1">
    <source>
        <dbReference type="ARBA" id="ARBA00004651"/>
    </source>
</evidence>
<evidence type="ECO:0000313" key="11">
    <source>
        <dbReference type="EMBL" id="PIY96385.1"/>
    </source>
</evidence>
<evidence type="ECO:0000256" key="3">
    <source>
        <dbReference type="ARBA" id="ARBA00022448"/>
    </source>
</evidence>
<dbReference type="PANTHER" id="PTHR34182:SF1">
    <property type="entry name" value="PROTEIN-EXPORT MEMBRANE PROTEIN SECG"/>
    <property type="match status" value="1"/>
</dbReference>
<dbReference type="GO" id="GO:0015450">
    <property type="term" value="F:protein-transporting ATPase activity"/>
    <property type="evidence" value="ECO:0007669"/>
    <property type="project" value="UniProtKB-UniRule"/>
</dbReference>
<evidence type="ECO:0000256" key="4">
    <source>
        <dbReference type="ARBA" id="ARBA00022475"/>
    </source>
</evidence>
<comment type="similarity">
    <text evidence="2 10">Belongs to the SecG family.</text>
</comment>
<evidence type="ECO:0000256" key="2">
    <source>
        <dbReference type="ARBA" id="ARBA00008445"/>
    </source>
</evidence>
<evidence type="ECO:0000256" key="10">
    <source>
        <dbReference type="RuleBase" id="RU365087"/>
    </source>
</evidence>
<dbReference type="PRINTS" id="PR01651">
    <property type="entry name" value="SECGEXPORT"/>
</dbReference>
<reference evidence="11 12" key="1">
    <citation type="submission" date="2017-09" db="EMBL/GenBank/DDBJ databases">
        <title>Depth-based differentiation of microbial function through sediment-hosted aquifers and enrichment of novel symbionts in the deep terrestrial subsurface.</title>
        <authorList>
            <person name="Probst A.J."/>
            <person name="Ladd B."/>
            <person name="Jarett J.K."/>
            <person name="Geller-Mcgrath D.E."/>
            <person name="Sieber C.M."/>
            <person name="Emerson J.B."/>
            <person name="Anantharaman K."/>
            <person name="Thomas B.C."/>
            <person name="Malmstrom R."/>
            <person name="Stieglmeier M."/>
            <person name="Klingl A."/>
            <person name="Woyke T."/>
            <person name="Ryan C.M."/>
            <person name="Banfield J.F."/>
        </authorList>
    </citation>
    <scope>NUCLEOTIDE SEQUENCE [LARGE SCALE GENOMIC DNA]</scope>
    <source>
        <strain evidence="11">CG_4_10_14_0_8_um_filter_42_10</strain>
    </source>
</reference>
<evidence type="ECO:0000256" key="8">
    <source>
        <dbReference type="ARBA" id="ARBA00023010"/>
    </source>
</evidence>
<name>A0A2M7RI04_9BACT</name>
<protein>
    <recommendedName>
        <fullName evidence="10">Protein-export membrane protein SecG</fullName>
    </recommendedName>
</protein>
<keyword evidence="4 10" id="KW-1003">Cell membrane</keyword>
<dbReference type="Pfam" id="PF03840">
    <property type="entry name" value="SecG"/>
    <property type="match status" value="1"/>
</dbReference>
<feature type="transmembrane region" description="Helical" evidence="10">
    <location>
        <begin position="51"/>
        <end position="72"/>
    </location>
</feature>
<dbReference type="AlphaFoldDB" id="A0A2M7RI04"/>
<dbReference type="NCBIfam" id="TIGR00810">
    <property type="entry name" value="secG"/>
    <property type="match status" value="1"/>
</dbReference>
<dbReference type="InterPro" id="IPR004692">
    <property type="entry name" value="SecG"/>
</dbReference>
<dbReference type="Proteomes" id="UP000230779">
    <property type="component" value="Unassembled WGS sequence"/>
</dbReference>
<dbReference type="GO" id="GO:0009306">
    <property type="term" value="P:protein secretion"/>
    <property type="evidence" value="ECO:0007669"/>
    <property type="project" value="UniProtKB-UniRule"/>
</dbReference>
<keyword evidence="7 10" id="KW-1133">Transmembrane helix</keyword>
<keyword evidence="6 10" id="KW-0653">Protein transport</keyword>
<sequence>MKNIINIIQLVIAVILIVLILIQNRGAGLGGIFGGGGDGNVYRTKRGAERILFIATIVLATLFLGISLVNFVL</sequence>
<proteinExistence type="inferred from homology"/>
<accession>A0A2M7RI04</accession>
<keyword evidence="3 10" id="KW-0813">Transport</keyword>
<gene>
    <name evidence="11" type="primary">secG</name>
    <name evidence="11" type="ORF">COY66_04155</name>
</gene>
<dbReference type="GO" id="GO:0043952">
    <property type="term" value="P:protein transport by the Sec complex"/>
    <property type="evidence" value="ECO:0007669"/>
    <property type="project" value="TreeGrafter"/>
</dbReference>
<dbReference type="GO" id="GO:0065002">
    <property type="term" value="P:intracellular protein transmembrane transport"/>
    <property type="evidence" value="ECO:0007669"/>
    <property type="project" value="TreeGrafter"/>
</dbReference>
<keyword evidence="9 10" id="KW-0472">Membrane</keyword>
<evidence type="ECO:0000256" key="6">
    <source>
        <dbReference type="ARBA" id="ARBA00022927"/>
    </source>
</evidence>